<reference evidence="1" key="1">
    <citation type="journal article" date="2022" name="bioRxiv">
        <title>Sequencing and chromosome-scale assembly of the giantPleurodeles waltlgenome.</title>
        <authorList>
            <person name="Brown T."/>
            <person name="Elewa A."/>
            <person name="Iarovenko S."/>
            <person name="Subramanian E."/>
            <person name="Araus A.J."/>
            <person name="Petzold A."/>
            <person name="Susuki M."/>
            <person name="Suzuki K.-i.T."/>
            <person name="Hayashi T."/>
            <person name="Toyoda A."/>
            <person name="Oliveira C."/>
            <person name="Osipova E."/>
            <person name="Leigh N.D."/>
            <person name="Simon A."/>
            <person name="Yun M.H."/>
        </authorList>
    </citation>
    <scope>NUCLEOTIDE SEQUENCE</scope>
    <source>
        <strain evidence="1">20211129_DDA</strain>
        <tissue evidence="1">Liver</tissue>
    </source>
</reference>
<keyword evidence="2" id="KW-1185">Reference proteome</keyword>
<comment type="caution">
    <text evidence="1">The sequence shown here is derived from an EMBL/GenBank/DDBJ whole genome shotgun (WGS) entry which is preliminary data.</text>
</comment>
<evidence type="ECO:0000313" key="1">
    <source>
        <dbReference type="EMBL" id="KAJ1097994.1"/>
    </source>
</evidence>
<evidence type="ECO:0000313" key="2">
    <source>
        <dbReference type="Proteomes" id="UP001066276"/>
    </source>
</evidence>
<proteinExistence type="predicted"/>
<accession>A0AAV7M4F4</accession>
<dbReference type="AlphaFoldDB" id="A0AAV7M4F4"/>
<organism evidence="1 2">
    <name type="scientific">Pleurodeles waltl</name>
    <name type="common">Iberian ribbed newt</name>
    <dbReference type="NCBI Taxonomy" id="8319"/>
    <lineage>
        <taxon>Eukaryota</taxon>
        <taxon>Metazoa</taxon>
        <taxon>Chordata</taxon>
        <taxon>Craniata</taxon>
        <taxon>Vertebrata</taxon>
        <taxon>Euteleostomi</taxon>
        <taxon>Amphibia</taxon>
        <taxon>Batrachia</taxon>
        <taxon>Caudata</taxon>
        <taxon>Salamandroidea</taxon>
        <taxon>Salamandridae</taxon>
        <taxon>Pleurodelinae</taxon>
        <taxon>Pleurodeles</taxon>
    </lineage>
</organism>
<gene>
    <name evidence="1" type="ORF">NDU88_003110</name>
</gene>
<dbReference type="Proteomes" id="UP001066276">
    <property type="component" value="Chromosome 10"/>
</dbReference>
<dbReference type="InterPro" id="IPR036691">
    <property type="entry name" value="Endo/exonu/phosph_ase_sf"/>
</dbReference>
<evidence type="ECO:0008006" key="3">
    <source>
        <dbReference type="Google" id="ProtNLM"/>
    </source>
</evidence>
<dbReference type="EMBL" id="JANPWB010000014">
    <property type="protein sequence ID" value="KAJ1097994.1"/>
    <property type="molecule type" value="Genomic_DNA"/>
</dbReference>
<sequence length="213" mass="24017">MRKRTSHDTQGRRRQRVVDATSSEVRCRRCWRSVPAAAPLKPDQDRDVILVSGDFNTLACDAINNSEIMTEDQSMGIPETTMNCPKSTKKAKAFTDLMLSNGLHFVNGRSKSGGAAKATFDNGRFQSVIYYVIVNVEAWPAILDMTVVSRIENDHNPLAVNMRPNVLGFGNMIEQAPGLYEREIFLTNCRKRTRWDGEKYLQDLSELKSIMAN</sequence>
<dbReference type="Gene3D" id="3.60.10.10">
    <property type="entry name" value="Endonuclease/exonuclease/phosphatase"/>
    <property type="match status" value="1"/>
</dbReference>
<name>A0AAV7M4F4_PLEWA</name>
<protein>
    <recommendedName>
        <fullName evidence="3">Endonuclease/exonuclease/phosphatase domain-containing protein</fullName>
    </recommendedName>
</protein>